<dbReference type="Proteomes" id="UP000027920">
    <property type="component" value="Unassembled WGS sequence"/>
</dbReference>
<dbReference type="GeneID" id="25284362"/>
<comment type="caution">
    <text evidence="1">The sequence shown here is derived from an EMBL/GenBank/DDBJ whole genome shotgun (WGS) entry which is preliminary data.</text>
</comment>
<accession>A0A072P3N7</accession>
<proteinExistence type="predicted"/>
<dbReference type="VEuPathDB" id="FungiDB:A1O9_09453"/>
<dbReference type="OrthoDB" id="408373at2759"/>
<dbReference type="RefSeq" id="XP_013256877.1">
    <property type="nucleotide sequence ID" value="XM_013401423.1"/>
</dbReference>
<dbReference type="InterPro" id="IPR029058">
    <property type="entry name" value="AB_hydrolase_fold"/>
</dbReference>
<dbReference type="STRING" id="1182545.A0A072P3N7"/>
<protein>
    <recommendedName>
        <fullName evidence="3">Microsomal epoxide hydrolase</fullName>
    </recommendedName>
</protein>
<evidence type="ECO:0000313" key="1">
    <source>
        <dbReference type="EMBL" id="KEF54287.1"/>
    </source>
</evidence>
<gene>
    <name evidence="1" type="ORF">A1O9_09453</name>
</gene>
<dbReference type="AlphaFoldDB" id="A0A072P3N7"/>
<organism evidence="1 2">
    <name type="scientific">Exophiala aquamarina CBS 119918</name>
    <dbReference type="NCBI Taxonomy" id="1182545"/>
    <lineage>
        <taxon>Eukaryota</taxon>
        <taxon>Fungi</taxon>
        <taxon>Dikarya</taxon>
        <taxon>Ascomycota</taxon>
        <taxon>Pezizomycotina</taxon>
        <taxon>Eurotiomycetes</taxon>
        <taxon>Chaetothyriomycetidae</taxon>
        <taxon>Chaetothyriales</taxon>
        <taxon>Herpotrichiellaceae</taxon>
        <taxon>Exophiala</taxon>
    </lineage>
</organism>
<dbReference type="HOGENOM" id="CLU_020336_7_1_1"/>
<sequence length="139" mass="15645">MMIQAADNGRLFLERTLATWTAKGNLKDFDVAALTCYRDAYCSETRIHTTCEDYRAGAFLDRVYDEEELEMGSKIEKPLLAIWGKTGLFAESMVTQVEGPLEVWQRYAQDVTGKALDCGHFVPEEDPEGLVEALLAFLL</sequence>
<reference evidence="1 2" key="1">
    <citation type="submission" date="2013-03" db="EMBL/GenBank/DDBJ databases">
        <title>The Genome Sequence of Exophiala aquamarina CBS 119918.</title>
        <authorList>
            <consortium name="The Broad Institute Genomics Platform"/>
            <person name="Cuomo C."/>
            <person name="de Hoog S."/>
            <person name="Gorbushina A."/>
            <person name="Walker B."/>
            <person name="Young S.K."/>
            <person name="Zeng Q."/>
            <person name="Gargeya S."/>
            <person name="Fitzgerald M."/>
            <person name="Haas B."/>
            <person name="Abouelleil A."/>
            <person name="Allen A.W."/>
            <person name="Alvarado L."/>
            <person name="Arachchi H.M."/>
            <person name="Berlin A.M."/>
            <person name="Chapman S.B."/>
            <person name="Gainer-Dewar J."/>
            <person name="Goldberg J."/>
            <person name="Griggs A."/>
            <person name="Gujja S."/>
            <person name="Hansen M."/>
            <person name="Howarth C."/>
            <person name="Imamovic A."/>
            <person name="Ireland A."/>
            <person name="Larimer J."/>
            <person name="McCowan C."/>
            <person name="Murphy C."/>
            <person name="Pearson M."/>
            <person name="Poon T.W."/>
            <person name="Priest M."/>
            <person name="Roberts A."/>
            <person name="Saif S."/>
            <person name="Shea T."/>
            <person name="Sisk P."/>
            <person name="Sykes S."/>
            <person name="Wortman J."/>
            <person name="Nusbaum C."/>
            <person name="Birren B."/>
        </authorList>
    </citation>
    <scope>NUCLEOTIDE SEQUENCE [LARGE SCALE GENOMIC DNA]</scope>
    <source>
        <strain evidence="1 2">CBS 119918</strain>
    </source>
</reference>
<dbReference type="SUPFAM" id="SSF53474">
    <property type="entry name" value="alpha/beta-Hydrolases"/>
    <property type="match status" value="1"/>
</dbReference>
<keyword evidence="2" id="KW-1185">Reference proteome</keyword>
<evidence type="ECO:0008006" key="3">
    <source>
        <dbReference type="Google" id="ProtNLM"/>
    </source>
</evidence>
<name>A0A072P3N7_9EURO</name>
<dbReference type="Gene3D" id="3.40.50.1820">
    <property type="entry name" value="alpha/beta hydrolase"/>
    <property type="match status" value="1"/>
</dbReference>
<evidence type="ECO:0000313" key="2">
    <source>
        <dbReference type="Proteomes" id="UP000027920"/>
    </source>
</evidence>
<dbReference type="EMBL" id="AMGV01000010">
    <property type="protein sequence ID" value="KEF54287.1"/>
    <property type="molecule type" value="Genomic_DNA"/>
</dbReference>